<dbReference type="GO" id="GO:0007165">
    <property type="term" value="P:signal transduction"/>
    <property type="evidence" value="ECO:0007669"/>
    <property type="project" value="InterPro"/>
</dbReference>
<dbReference type="STRING" id="1586287.BBK82_34345"/>
<reference evidence="2 3" key="1">
    <citation type="submission" date="2016-07" db="EMBL/GenBank/DDBJ databases">
        <title>Complete genome sequence of the Lentzea guizhouensis DHS C013.</title>
        <authorList>
            <person name="Cao C."/>
        </authorList>
    </citation>
    <scope>NUCLEOTIDE SEQUENCE [LARGE SCALE GENOMIC DNA]</scope>
    <source>
        <strain evidence="2 3">DHS C013</strain>
    </source>
</reference>
<dbReference type="OrthoDB" id="3365840at2"/>
<sequence>MGFRAPSADDVYRYVLRLDDSTRTLTDRFGWSILLVGDYSGTCREFLDRYCLDLCARTADRIRFVFFSGLPEHEFRSAAMSSRRLSFGTLGAVLSRLRRRETRLDFRDERWSHLRPPALVPLPTERSILDSLDHDHLQLSAVPGARASLEFAQKLGIGRHVPCLVIFTDVGDLNVHVLPFAGQEPEDVYRRVRGWIDDYYDLNRDLLRHWSETEKEVERRARPLANALPALRRWSSSHRETWRQMRRLAELGQTPPKDVGEVLALSRDHTLPHRFREALRQHARLVKVIAARSAAWQELAAAADDLAAEQQAHEVLRTVMTLLRGRTRLQLMKTTTATLLLAQSALSGPTSSRHAFQRWQNRNVPLFSRRRFEEERQSWRSIAALARRDGETIGEQKRRDHATFRAALYAQPLLQDAEKTADLVLRALADHYSVLPSSTEWTAATVQFRGRIARAIHDLQEQAPWAGAGTRIADCLPGDEATPASVVAQRRLASTLHHRDRVLLALADEVHGRRNAEAAQAAAWAALPALVEGHRAELETRLLGSDSAPALPAASDADDLLALASALDEYENAVASVRYPHLADPAALPVPVLTSVSEATGLAVDQPRAVDRLRTLTEQAVTGLKTAISVQRYVERDVDRHTPSGMVAAALDVTLSPARLTEIGRIQPSTRVLGALTGAELAAAAAELGCDVEGLAPARARAALRLHLGLGPHDDPLGPASAALAEQLQTKIANDAFDVFMAHHSEDQPAVLEVCAVLRQHGIHPWIDVEQVQPGTWFQDALQHAIRTVKAAAVFLGPSGAGRWQMLEIRAFVERCVSEGVQVIPVLLPDTPGLPTELVFLQQLNVVRFDRSVLEAAPLRRLVWGITGEKPA</sequence>
<gene>
    <name evidence="2" type="ORF">BBK82_34345</name>
</gene>
<organism evidence="2 3">
    <name type="scientific">Lentzea guizhouensis</name>
    <dbReference type="NCBI Taxonomy" id="1586287"/>
    <lineage>
        <taxon>Bacteria</taxon>
        <taxon>Bacillati</taxon>
        <taxon>Actinomycetota</taxon>
        <taxon>Actinomycetes</taxon>
        <taxon>Pseudonocardiales</taxon>
        <taxon>Pseudonocardiaceae</taxon>
        <taxon>Lentzea</taxon>
    </lineage>
</organism>
<feature type="domain" description="TIR" evidence="1">
    <location>
        <begin position="735"/>
        <end position="857"/>
    </location>
</feature>
<proteinExistence type="predicted"/>
<dbReference type="InterPro" id="IPR035897">
    <property type="entry name" value="Toll_tir_struct_dom_sf"/>
</dbReference>
<dbReference type="Pfam" id="PF13676">
    <property type="entry name" value="TIR_2"/>
    <property type="match status" value="1"/>
</dbReference>
<dbReference type="InterPro" id="IPR000157">
    <property type="entry name" value="TIR_dom"/>
</dbReference>
<dbReference type="KEGG" id="led:BBK82_34345"/>
<dbReference type="Proteomes" id="UP000093053">
    <property type="component" value="Chromosome"/>
</dbReference>
<keyword evidence="3" id="KW-1185">Reference proteome</keyword>
<dbReference type="Gene3D" id="3.40.50.10140">
    <property type="entry name" value="Toll/interleukin-1 receptor homology (TIR) domain"/>
    <property type="match status" value="1"/>
</dbReference>
<dbReference type="RefSeq" id="WP_065918693.1">
    <property type="nucleotide sequence ID" value="NZ_CP016793.1"/>
</dbReference>
<dbReference type="EMBL" id="CP016793">
    <property type="protein sequence ID" value="ANZ40354.1"/>
    <property type="molecule type" value="Genomic_DNA"/>
</dbReference>
<protein>
    <recommendedName>
        <fullName evidence="1">TIR domain-containing protein</fullName>
    </recommendedName>
</protein>
<evidence type="ECO:0000313" key="2">
    <source>
        <dbReference type="EMBL" id="ANZ40354.1"/>
    </source>
</evidence>
<dbReference type="SUPFAM" id="SSF52200">
    <property type="entry name" value="Toll/Interleukin receptor TIR domain"/>
    <property type="match status" value="1"/>
</dbReference>
<name>A0A1B2HRJ5_9PSEU</name>
<dbReference type="AlphaFoldDB" id="A0A1B2HRJ5"/>
<dbReference type="PROSITE" id="PS50104">
    <property type="entry name" value="TIR"/>
    <property type="match status" value="1"/>
</dbReference>
<evidence type="ECO:0000313" key="3">
    <source>
        <dbReference type="Proteomes" id="UP000093053"/>
    </source>
</evidence>
<evidence type="ECO:0000259" key="1">
    <source>
        <dbReference type="PROSITE" id="PS50104"/>
    </source>
</evidence>
<accession>A0A1B2HRJ5</accession>